<reference evidence="5" key="2">
    <citation type="submission" date="2025-09" db="UniProtKB">
        <authorList>
            <consortium name="Ensembl"/>
        </authorList>
    </citation>
    <scope>IDENTIFICATION</scope>
</reference>
<keyword evidence="1" id="KW-0245">EGF-like domain</keyword>
<organism evidence="5 6">
    <name type="scientific">Eptatretus burgeri</name>
    <name type="common">Inshore hagfish</name>
    <dbReference type="NCBI Taxonomy" id="7764"/>
    <lineage>
        <taxon>Eukaryota</taxon>
        <taxon>Metazoa</taxon>
        <taxon>Chordata</taxon>
        <taxon>Craniata</taxon>
        <taxon>Vertebrata</taxon>
        <taxon>Cyclostomata</taxon>
        <taxon>Myxini</taxon>
        <taxon>Myxiniformes</taxon>
        <taxon>Myxinidae</taxon>
        <taxon>Eptatretinae</taxon>
        <taxon>Eptatretus</taxon>
    </lineage>
</organism>
<evidence type="ECO:0000256" key="1">
    <source>
        <dbReference type="ARBA" id="ARBA00022536"/>
    </source>
</evidence>
<dbReference type="PANTHER" id="PTHR11219">
    <property type="entry name" value="TENEURIN AND N-ACETYLGLUCOSAMINE-1-PHOSPHODIESTER ALPHA-N-ACETYLGLUCOSAMINIDASE"/>
    <property type="match status" value="1"/>
</dbReference>
<keyword evidence="2" id="KW-0677">Repeat</keyword>
<evidence type="ECO:0000259" key="4">
    <source>
        <dbReference type="Pfam" id="PF25023"/>
    </source>
</evidence>
<proteinExistence type="predicted"/>
<dbReference type="Proteomes" id="UP000694388">
    <property type="component" value="Unplaced"/>
</dbReference>
<evidence type="ECO:0000256" key="2">
    <source>
        <dbReference type="ARBA" id="ARBA00022737"/>
    </source>
</evidence>
<keyword evidence="6" id="KW-1185">Reference proteome</keyword>
<dbReference type="PANTHER" id="PTHR11219:SF69">
    <property type="entry name" value="TENEURIN-A"/>
    <property type="match status" value="1"/>
</dbReference>
<name>A0A8C4QIL1_EPTBU</name>
<protein>
    <recommendedName>
        <fullName evidence="4">Teneurin-like YD-shell domain-containing protein</fullName>
    </recommendedName>
</protein>
<dbReference type="GO" id="GO:0043005">
    <property type="term" value="C:neuron projection"/>
    <property type="evidence" value="ECO:0007669"/>
    <property type="project" value="TreeGrafter"/>
</dbReference>
<feature type="domain" description="Teneurin-like YD-shell" evidence="4">
    <location>
        <begin position="61"/>
        <end position="415"/>
    </location>
</feature>
<dbReference type="GO" id="GO:0042803">
    <property type="term" value="F:protein homodimerization activity"/>
    <property type="evidence" value="ECO:0007669"/>
    <property type="project" value="TreeGrafter"/>
</dbReference>
<reference evidence="5" key="1">
    <citation type="submission" date="2025-08" db="UniProtKB">
        <authorList>
            <consortium name="Ensembl"/>
        </authorList>
    </citation>
    <scope>IDENTIFICATION</scope>
</reference>
<evidence type="ECO:0000256" key="3">
    <source>
        <dbReference type="ARBA" id="ARBA00023157"/>
    </source>
</evidence>
<dbReference type="GO" id="GO:0046982">
    <property type="term" value="F:protein heterodimerization activity"/>
    <property type="evidence" value="ECO:0007669"/>
    <property type="project" value="TreeGrafter"/>
</dbReference>
<evidence type="ECO:0000313" key="6">
    <source>
        <dbReference type="Proteomes" id="UP000694388"/>
    </source>
</evidence>
<dbReference type="Pfam" id="PF25023">
    <property type="entry name" value="TEN_YD-shell"/>
    <property type="match status" value="1"/>
</dbReference>
<dbReference type="GO" id="GO:0050839">
    <property type="term" value="F:cell adhesion molecule binding"/>
    <property type="evidence" value="ECO:0007669"/>
    <property type="project" value="TreeGrafter"/>
</dbReference>
<keyword evidence="3" id="KW-1015">Disulfide bond</keyword>
<accession>A0A8C4QIL1</accession>
<dbReference type="GO" id="GO:0007157">
    <property type="term" value="P:heterophilic cell-cell adhesion via plasma membrane cell adhesion molecules"/>
    <property type="evidence" value="ECO:0007669"/>
    <property type="project" value="TreeGrafter"/>
</dbReference>
<dbReference type="Ensembl" id="ENSEBUT00000015837.1">
    <property type="protein sequence ID" value="ENSEBUP00000015261.1"/>
    <property type="gene ID" value="ENSEBUG00000009616.1"/>
</dbReference>
<sequence length="450" mass="50720">MLLNNFLLLQCLMELATLLALTAPLFITAMNIMVQGERLLCCRTTATMVASCRLNTWEQDGVVLYHYGMHGHLTEVLFDGTRASFTYDEHSGLLHMAAIATDRSNQRQSAKKGSHEGMPESICSIKFKHTGPLLEQQMSSCVGIGGAVALFEYSHDERFRMTGLQTVVDEQPLPIDLFRYDDVTGRLEQFGKFGVIYYGIDPVVTTSSMTLTKRRDNLGRITEVHYEILRSLLFWLTIRYDVAGRVVQRHFRIDPTANTTALEYEYDPDGQLQAVAVDGRPTWRYSYDLNGNLHLLSPGASSHLAPLRYTSGDRLSSLGDLPYDVDADGFLCGRGNERFEYDSRGVLVRAWGGGGSTEAWSITYGYDAFGRRAWRKDQRGGFLQFFYADMSRPTRLTHVYNHTNREITAYYYDLQVKGSALTTNLQLTLFQHLQLTTLPILCLIARGCGA</sequence>
<dbReference type="AlphaFoldDB" id="A0A8C4QIL1"/>
<dbReference type="InterPro" id="IPR051216">
    <property type="entry name" value="Teneurin"/>
</dbReference>
<dbReference type="Gene3D" id="2.180.10.10">
    <property type="entry name" value="RHS repeat-associated core"/>
    <property type="match status" value="1"/>
</dbReference>
<evidence type="ECO:0000313" key="5">
    <source>
        <dbReference type="Ensembl" id="ENSEBUP00000015261.1"/>
    </source>
</evidence>
<dbReference type="InterPro" id="IPR056823">
    <property type="entry name" value="TEN-like_YD-shell"/>
</dbReference>
<dbReference type="GO" id="GO:0048666">
    <property type="term" value="P:neuron development"/>
    <property type="evidence" value="ECO:0007669"/>
    <property type="project" value="TreeGrafter"/>
</dbReference>
<dbReference type="GeneTree" id="ENSGT01030000234566"/>